<dbReference type="EMBL" id="WHLY01000002">
    <property type="protein sequence ID" value="MPR32390.1"/>
    <property type="molecule type" value="Genomic_DNA"/>
</dbReference>
<dbReference type="RefSeq" id="WP_152756801.1">
    <property type="nucleotide sequence ID" value="NZ_WHLY01000002.1"/>
</dbReference>
<organism evidence="1 2">
    <name type="scientific">Salmonirosea aquatica</name>
    <dbReference type="NCBI Taxonomy" id="2654236"/>
    <lineage>
        <taxon>Bacteria</taxon>
        <taxon>Pseudomonadati</taxon>
        <taxon>Bacteroidota</taxon>
        <taxon>Cytophagia</taxon>
        <taxon>Cytophagales</taxon>
        <taxon>Spirosomataceae</taxon>
        <taxon>Salmonirosea</taxon>
    </lineage>
</organism>
<accession>A0A7C9FB98</accession>
<gene>
    <name evidence="1" type="ORF">GBK04_03270</name>
</gene>
<name>A0A7C9FB98_9BACT</name>
<dbReference type="AlphaFoldDB" id="A0A7C9FB98"/>
<comment type="caution">
    <text evidence="1">The sequence shown here is derived from an EMBL/GenBank/DDBJ whole genome shotgun (WGS) entry which is preliminary data.</text>
</comment>
<keyword evidence="2" id="KW-1185">Reference proteome</keyword>
<sequence>MSNTQSARPAGLGTLPIAYGQLVDNLLQQQNPHAWQNDLWAIFTGFMVNQANEGNNPKLSDLFATFRDLHSFFEELKAIQARKEGTNQ</sequence>
<dbReference type="Proteomes" id="UP000479293">
    <property type="component" value="Unassembled WGS sequence"/>
</dbReference>
<protein>
    <submittedName>
        <fullName evidence="1">Uncharacterized protein</fullName>
    </submittedName>
</protein>
<evidence type="ECO:0000313" key="2">
    <source>
        <dbReference type="Proteomes" id="UP000479293"/>
    </source>
</evidence>
<reference evidence="1 2" key="1">
    <citation type="submission" date="2019-10" db="EMBL/GenBank/DDBJ databases">
        <title>Draft Genome Sequence of Cytophagaceae sp. SJW1-29.</title>
        <authorList>
            <person name="Choi A."/>
        </authorList>
    </citation>
    <scope>NUCLEOTIDE SEQUENCE [LARGE SCALE GENOMIC DNA]</scope>
    <source>
        <strain evidence="1 2">SJW1-29</strain>
    </source>
</reference>
<proteinExistence type="predicted"/>
<evidence type="ECO:0000313" key="1">
    <source>
        <dbReference type="EMBL" id="MPR32390.1"/>
    </source>
</evidence>